<comment type="caution">
    <text evidence="1">The sequence shown here is derived from an EMBL/GenBank/DDBJ whole genome shotgun (WGS) entry which is preliminary data.</text>
</comment>
<organism evidence="1 2">
    <name type="scientific">Bacteroides intestinalis</name>
    <dbReference type="NCBI Taxonomy" id="329854"/>
    <lineage>
        <taxon>Bacteria</taxon>
        <taxon>Pseudomonadati</taxon>
        <taxon>Bacteroidota</taxon>
        <taxon>Bacteroidia</taxon>
        <taxon>Bacteroidales</taxon>
        <taxon>Bacteroidaceae</taxon>
        <taxon>Bacteroides</taxon>
    </lineage>
</organism>
<name>A0A412YIP3_9BACE</name>
<evidence type="ECO:0000313" key="1">
    <source>
        <dbReference type="EMBL" id="RGV57274.1"/>
    </source>
</evidence>
<proteinExistence type="predicted"/>
<reference evidence="1 2" key="1">
    <citation type="submission" date="2018-08" db="EMBL/GenBank/DDBJ databases">
        <title>A genome reference for cultivated species of the human gut microbiota.</title>
        <authorList>
            <person name="Zou Y."/>
            <person name="Xue W."/>
            <person name="Luo G."/>
        </authorList>
    </citation>
    <scope>NUCLEOTIDE SEQUENCE [LARGE SCALE GENOMIC DNA]</scope>
    <source>
        <strain evidence="1 2">AF14-32</strain>
    </source>
</reference>
<protein>
    <submittedName>
        <fullName evidence="1">MarR family transcriptional regulator</fullName>
    </submittedName>
</protein>
<dbReference type="Proteomes" id="UP000283850">
    <property type="component" value="Unassembled WGS sequence"/>
</dbReference>
<evidence type="ECO:0000313" key="2">
    <source>
        <dbReference type="Proteomes" id="UP000283850"/>
    </source>
</evidence>
<dbReference type="RefSeq" id="WP_022392394.1">
    <property type="nucleotide sequence ID" value="NZ_QRZF01000002.1"/>
</dbReference>
<sequence length="312" mass="35606">MLQSKIQTLKKYISSFLNEKISCSKLSSASYKQIPAILMAKYECTATTLFGVNVVLCFPKETDSLTPAKLQSHMQLFASKLGMPSIVVLDDMPSYNIQRLIIQRINFIIIGKQMFAPSLLLDLRKMPKPNKDIKEDIPPLAQCLILYNIEVEILCHTINEIIDIFNVSYSTANRAIRWLQSKNLTVPSKGKKKRLQFAKQGRDLWEASIIYLTTPVEKVVYTNTIPSKALSTVISDGSEVEPIEVNSYALCKDDLKDITVSDTGRFKIEIWKYNPMDLARLKKHVDKLSRYLSIRDKEDMSDKIEMMLAELQ</sequence>
<gene>
    <name evidence="1" type="ORF">DWW10_04320</name>
</gene>
<dbReference type="AlphaFoldDB" id="A0A412YIP3"/>
<dbReference type="EMBL" id="QRZF01000002">
    <property type="protein sequence ID" value="RGV57274.1"/>
    <property type="molecule type" value="Genomic_DNA"/>
</dbReference>
<accession>A0A412YIP3</accession>